<protein>
    <submittedName>
        <fullName evidence="9">Siderophore transport system permease protein YfiZ</fullName>
    </submittedName>
</protein>
<evidence type="ECO:0000313" key="10">
    <source>
        <dbReference type="Proteomes" id="UP001057134"/>
    </source>
</evidence>
<keyword evidence="10" id="KW-1185">Reference proteome</keyword>
<dbReference type="PANTHER" id="PTHR30472">
    <property type="entry name" value="FERRIC ENTEROBACTIN TRANSPORT SYSTEM PERMEASE PROTEIN"/>
    <property type="match status" value="1"/>
</dbReference>
<sequence length="335" mass="34834">MRALFHSQQAKIAGLIFFVLICLASAAASIMFGVNNYSWNTVVEAYTAFNGSNDHLIIQTTRIPRALIAVTVGASLAVAGAYMQALTKNPLASPSLFGVNSGAAFCIVLLVGFGPSAGMMTLTWVAFIGAALSAGIVYVMGSLGRDGLTPVKVTLAGSAVTAFFSSLTQGVLLTNGKAFDQVLIWLVGSVAGRELKMLGAVVPYIAIALIAAMLLSRHMNILAMGDDVAKGLGQRTVYIKLGAAVVIVILSGGSVAVAGPVVFVGIIIPHIARYLVGTDYRWVVPYCAVLGAILILLADLGSRFIAMPKEVPVGVVTALLGVPFFVYIARKGGRS</sequence>
<proteinExistence type="inferred from homology"/>
<accession>A0ABY4RJ96</accession>
<comment type="subcellular location">
    <subcellularLocation>
        <location evidence="1">Cell membrane</location>
        <topology evidence="1">Multi-pass membrane protein</topology>
    </subcellularLocation>
</comment>
<evidence type="ECO:0000256" key="1">
    <source>
        <dbReference type="ARBA" id="ARBA00004651"/>
    </source>
</evidence>
<feature type="transmembrane region" description="Helical" evidence="8">
    <location>
        <begin position="153"/>
        <end position="175"/>
    </location>
</feature>
<dbReference type="CDD" id="cd06550">
    <property type="entry name" value="TM_ABC_iron-siderophores_like"/>
    <property type="match status" value="1"/>
</dbReference>
<keyword evidence="6 8" id="KW-1133">Transmembrane helix</keyword>
<evidence type="ECO:0000256" key="6">
    <source>
        <dbReference type="ARBA" id="ARBA00022989"/>
    </source>
</evidence>
<evidence type="ECO:0000256" key="4">
    <source>
        <dbReference type="ARBA" id="ARBA00022475"/>
    </source>
</evidence>
<evidence type="ECO:0000256" key="5">
    <source>
        <dbReference type="ARBA" id="ARBA00022692"/>
    </source>
</evidence>
<dbReference type="PANTHER" id="PTHR30472:SF65">
    <property type="entry name" value="SIDEROPHORE TRANSPORT SYSTEM PERMEASE PROTEIN YFIZ-RELATED"/>
    <property type="match status" value="1"/>
</dbReference>
<name>A0ABY4RJ96_9BACL</name>
<feature type="transmembrane region" description="Helical" evidence="8">
    <location>
        <begin position="121"/>
        <end position="141"/>
    </location>
</feature>
<reference evidence="9" key="2">
    <citation type="journal article" date="2021" name="J Anim Sci Technol">
        <title>Complete genome sequence of Paenibacillus konkukensis sp. nov. SK3146 as a potential probiotic strain.</title>
        <authorList>
            <person name="Jung H.I."/>
            <person name="Park S."/>
            <person name="Niu K.M."/>
            <person name="Lee S.W."/>
            <person name="Kothari D."/>
            <person name="Yi K.J."/>
            <person name="Kim S.K."/>
        </authorList>
    </citation>
    <scope>NUCLEOTIDE SEQUENCE</scope>
    <source>
        <strain evidence="9">SK3146</strain>
    </source>
</reference>
<reference evidence="9" key="1">
    <citation type="submission" date="2018-02" db="EMBL/GenBank/DDBJ databases">
        <authorList>
            <person name="Kim S.-K."/>
            <person name="Jung H.-I."/>
            <person name="Lee S.-W."/>
        </authorList>
    </citation>
    <scope>NUCLEOTIDE SEQUENCE</scope>
    <source>
        <strain evidence="9">SK3146</strain>
    </source>
</reference>
<dbReference type="InterPro" id="IPR000522">
    <property type="entry name" value="ABC_transptr_permease_BtuC"/>
</dbReference>
<dbReference type="Pfam" id="PF01032">
    <property type="entry name" value="FecCD"/>
    <property type="match status" value="1"/>
</dbReference>
<evidence type="ECO:0000313" key="9">
    <source>
        <dbReference type="EMBL" id="UQZ81694.1"/>
    </source>
</evidence>
<evidence type="ECO:0000256" key="3">
    <source>
        <dbReference type="ARBA" id="ARBA00022448"/>
    </source>
</evidence>
<feature type="transmembrane region" description="Helical" evidence="8">
    <location>
        <begin position="311"/>
        <end position="329"/>
    </location>
</feature>
<dbReference type="Proteomes" id="UP001057134">
    <property type="component" value="Chromosome"/>
</dbReference>
<keyword evidence="4" id="KW-1003">Cell membrane</keyword>
<gene>
    <name evidence="9" type="primary">yfiZ</name>
    <name evidence="9" type="ORF">SK3146_00850</name>
</gene>
<keyword evidence="3" id="KW-0813">Transport</keyword>
<dbReference type="SUPFAM" id="SSF81345">
    <property type="entry name" value="ABC transporter involved in vitamin B12 uptake, BtuC"/>
    <property type="match status" value="1"/>
</dbReference>
<organism evidence="9 10">
    <name type="scientific">Paenibacillus konkukensis</name>
    <dbReference type="NCBI Taxonomy" id="2020716"/>
    <lineage>
        <taxon>Bacteria</taxon>
        <taxon>Bacillati</taxon>
        <taxon>Bacillota</taxon>
        <taxon>Bacilli</taxon>
        <taxon>Bacillales</taxon>
        <taxon>Paenibacillaceae</taxon>
        <taxon>Paenibacillus</taxon>
    </lineage>
</organism>
<keyword evidence="7 8" id="KW-0472">Membrane</keyword>
<dbReference type="Gene3D" id="1.10.3470.10">
    <property type="entry name" value="ABC transporter involved in vitamin B12 uptake, BtuC"/>
    <property type="match status" value="1"/>
</dbReference>
<dbReference type="RefSeq" id="WP_249863907.1">
    <property type="nucleotide sequence ID" value="NZ_CP027059.1"/>
</dbReference>
<evidence type="ECO:0000256" key="2">
    <source>
        <dbReference type="ARBA" id="ARBA00007935"/>
    </source>
</evidence>
<feature type="transmembrane region" description="Helical" evidence="8">
    <location>
        <begin position="63"/>
        <end position="83"/>
    </location>
</feature>
<evidence type="ECO:0000256" key="8">
    <source>
        <dbReference type="SAM" id="Phobius"/>
    </source>
</evidence>
<comment type="similarity">
    <text evidence="2">Belongs to the binding-protein-dependent transport system permease family. FecCD subfamily.</text>
</comment>
<feature type="transmembrane region" description="Helical" evidence="8">
    <location>
        <begin position="195"/>
        <end position="216"/>
    </location>
</feature>
<feature type="transmembrane region" description="Helical" evidence="8">
    <location>
        <begin position="237"/>
        <end position="268"/>
    </location>
</feature>
<feature type="transmembrane region" description="Helical" evidence="8">
    <location>
        <begin position="95"/>
        <end position="115"/>
    </location>
</feature>
<evidence type="ECO:0000256" key="7">
    <source>
        <dbReference type="ARBA" id="ARBA00023136"/>
    </source>
</evidence>
<feature type="transmembrane region" description="Helical" evidence="8">
    <location>
        <begin position="280"/>
        <end position="299"/>
    </location>
</feature>
<dbReference type="EMBL" id="CP027059">
    <property type="protein sequence ID" value="UQZ81694.1"/>
    <property type="molecule type" value="Genomic_DNA"/>
</dbReference>
<keyword evidence="5 8" id="KW-0812">Transmembrane</keyword>
<dbReference type="InterPro" id="IPR037294">
    <property type="entry name" value="ABC_BtuC-like"/>
</dbReference>
<feature type="transmembrane region" description="Helical" evidence="8">
    <location>
        <begin position="12"/>
        <end position="34"/>
    </location>
</feature>